<evidence type="ECO:0000259" key="2">
    <source>
        <dbReference type="Pfam" id="PF13229"/>
    </source>
</evidence>
<dbReference type="InterPro" id="IPR011050">
    <property type="entry name" value="Pectin_lyase_fold/virulence"/>
</dbReference>
<dbReference type="InterPro" id="IPR008964">
    <property type="entry name" value="Invasin/intimin_cell_adhesion"/>
</dbReference>
<dbReference type="Pfam" id="PF05048">
    <property type="entry name" value="NosD"/>
    <property type="match status" value="1"/>
</dbReference>
<keyword evidence="4" id="KW-1185">Reference proteome</keyword>
<dbReference type="InterPro" id="IPR007742">
    <property type="entry name" value="NosD_dom"/>
</dbReference>
<dbReference type="SMART" id="SM00710">
    <property type="entry name" value="PbH1"/>
    <property type="match status" value="17"/>
</dbReference>
<dbReference type="SUPFAM" id="SSF49464">
    <property type="entry name" value="Carboxypeptidase regulatory domain-like"/>
    <property type="match status" value="1"/>
</dbReference>
<dbReference type="InterPro" id="IPR039448">
    <property type="entry name" value="Beta_helix"/>
</dbReference>
<dbReference type="SUPFAM" id="SSF51126">
    <property type="entry name" value="Pectin lyase-like"/>
    <property type="match status" value="4"/>
</dbReference>
<sequence length="1487" mass="159008">MILILLLLVFVSLGAVSAADDANETLAINEISDDGGEILCAEYTVTPSNYNQYFSSKGELIDSKVSAGDTITLSGEFSSKNFTVTKNITLQGSGATIKNGIVKLTKTASGSVIRDLKIINVGDKLQGIYINGATNCLIDNNVINNTGISSYPICLNEGSDFNNITNNVLQTMGAAYGHGTRSTSIIVLGSADNNYIAGNTLYCDDANGIYLSSFAGGDFKGGESYNNYIYNNDIYYLVNTTSWAYAIQMMGGNNTADSNRIYKAYRGISSSNFPSNKAINNVIYVAGTDFSTHAVTGGDYGIALASNATIRNNTINGMFVGAGISAGDGSVIENNFINATKGYGMDISANDVVIRENEIYTTASAGIHQQGKYEGIVVDRNVIVSDSGIGVLLSKASKTKYPSKITITGNNITTSNEYIINAADADKNSWVIKDNAGTGKIMTPAGEVDPSVPDFVFNGTTHVITPANYHNFIDTDGNLKNDFVSDGDILLFNGTFDNKEILLSLSVKVTADNATFNNSTFIVTSDSVWIENLTIVNRGAERYNAWAIFVADTQIVKITNNNIVVFDPAAAYAIYVFQSSKVYVDNNVLMSHGESLTYTLLGYGAENCEFVNNTVSCIGTGQIHSFEDARDINANDSETCIGVCIGHCLGDVLQYHCLDGTNIVPEIYRTYGILMIKSSNNTVDSNDVYVSSLVNESLVVNSTNSLVGIDFYYDCDNNVISNNKILVEGNDNYLYGAGAIAYPTGQPGSSTAVNNKFIANNITVNGFNVVEGLIFGQGCADTLVKDNNINLSVDYTAYGITLEMSGKSTIENNVINMDAGAGYGIEAYDSDNNTIKNNIISGVGKIISGIAGINADNNVIKDNEITSNGTGENLGFILKDSVKADNSGIFLAGKSTNNEITYNAITTAEGYPVYLSNESTGNTVTDNYLKGAEGSGDAGVTNPSANTVKDNYAADFKNATMEDATAEYLGSFDIVLNCDVEGAEVLFTLDNLIIANTTTNGTQTVVSYKLNKNTNVGNYTLKATLSKEGYKTEVVTANLEITKANFTVNVDDVTAKAGSKVPLVATVITAANDTLAGIEVKFYRNAQYVGSNKTDDNGIATFLSTIPAGLNDGNYTILAVISESDNYVQNSGDGVLTVSKDAKEFTQIEASDVVMYVKDGTRFVGTLKDMNGNPIANVNVTTTINGVTRQRLTNSSGQFSFALGLNSGEYPVELVFEGNDKYEACSANATVTIKSAVQGNDIVMMYKDGTRYYAAVLVDGKPVSDETLRFNINGVFYERTTNAAGTASLAINLNPGNYTITAERVKTGEMASNQIVINPLIVENHDIEMYYKNGTGYTVKIIKQDGTVAKAGEVVTFNINGVFYNRTTNDEGIARLNLNLEPGQYIITAEYKGLMASNNITIKPVLNATDLTKSYSEKKAFEVSLVDGQGKALPNTNVTFNINGVFYTRTTDDSGIARLNINLMAGEYIITSSYNGANIANKVTVTP</sequence>
<evidence type="ECO:0000313" key="4">
    <source>
        <dbReference type="Proteomes" id="UP000323439"/>
    </source>
</evidence>
<feature type="domain" description="Right handed beta helix" evidence="2">
    <location>
        <begin position="299"/>
        <end position="431"/>
    </location>
</feature>
<dbReference type="EMBL" id="FMXB01000015">
    <property type="protein sequence ID" value="SDA63447.1"/>
    <property type="molecule type" value="Genomic_DNA"/>
</dbReference>
<proteinExistence type="predicted"/>
<dbReference type="InterPro" id="IPR013783">
    <property type="entry name" value="Ig-like_fold"/>
</dbReference>
<gene>
    <name evidence="3" type="ORF">SAMN02910315_01816</name>
</gene>
<dbReference type="Gene3D" id="2.60.40.10">
    <property type="entry name" value="Immunoglobulins"/>
    <property type="match status" value="2"/>
</dbReference>
<dbReference type="NCBIfam" id="TIGR03804">
    <property type="entry name" value="para_beta_helix"/>
    <property type="match status" value="1"/>
</dbReference>
<feature type="domain" description="Periplasmic copper-binding protein NosD beta helix" evidence="1">
    <location>
        <begin position="782"/>
        <end position="931"/>
    </location>
</feature>
<reference evidence="3 4" key="1">
    <citation type="submission" date="2016-10" db="EMBL/GenBank/DDBJ databases">
        <authorList>
            <person name="Varghese N."/>
            <person name="Submissions S."/>
        </authorList>
    </citation>
    <scope>NUCLEOTIDE SEQUENCE [LARGE SCALE GENOMIC DNA]</scope>
    <source>
        <strain evidence="3 4">DSM 16643</strain>
    </source>
</reference>
<dbReference type="Pfam" id="PF13229">
    <property type="entry name" value="Beta_helix"/>
    <property type="match status" value="1"/>
</dbReference>
<evidence type="ECO:0000313" key="3">
    <source>
        <dbReference type="EMBL" id="SDA63447.1"/>
    </source>
</evidence>
<dbReference type="InterPro" id="IPR006626">
    <property type="entry name" value="PbH1"/>
</dbReference>
<dbReference type="Gene3D" id="2.160.20.10">
    <property type="entry name" value="Single-stranded right-handed beta-helix, Pectin lyase-like"/>
    <property type="match status" value="3"/>
</dbReference>
<name>A0A1G5X0X5_9EURY</name>
<dbReference type="InterPro" id="IPR008969">
    <property type="entry name" value="CarboxyPept-like_regulatory"/>
</dbReference>
<dbReference type="SUPFAM" id="SSF49373">
    <property type="entry name" value="Invasin/intimin cell-adhesion fragments"/>
    <property type="match status" value="1"/>
</dbReference>
<dbReference type="Proteomes" id="UP000323439">
    <property type="component" value="Unassembled WGS sequence"/>
</dbReference>
<evidence type="ECO:0000259" key="1">
    <source>
        <dbReference type="Pfam" id="PF05048"/>
    </source>
</evidence>
<dbReference type="InterPro" id="IPR022441">
    <property type="entry name" value="Para_beta_helix_rpt-2"/>
</dbReference>
<protein>
    <submittedName>
        <fullName evidence="3">Parallel beta-helix repeat (Two copies)</fullName>
    </submittedName>
</protein>
<accession>A0A1G5X0X5</accession>
<organism evidence="3 4">
    <name type="scientific">Methanobrevibacter millerae</name>
    <dbReference type="NCBI Taxonomy" id="230361"/>
    <lineage>
        <taxon>Archaea</taxon>
        <taxon>Methanobacteriati</taxon>
        <taxon>Methanobacteriota</taxon>
        <taxon>Methanomada group</taxon>
        <taxon>Methanobacteria</taxon>
        <taxon>Methanobacteriales</taxon>
        <taxon>Methanobacteriaceae</taxon>
        <taxon>Methanobrevibacter</taxon>
    </lineage>
</organism>
<dbReference type="InterPro" id="IPR012334">
    <property type="entry name" value="Pectin_lyas_fold"/>
</dbReference>